<sequence>FIVPHNLIIVLTNYEYCVAKWQGHMSLSLGSNPAITRFSPLLHKLKKTISCPLHGNSKKTRTLLLKIVSYWLLNRCHNTLGRP</sequence>
<proteinExistence type="predicted"/>
<dbReference type="AlphaFoldDB" id="A0A0B6YLN0"/>
<reference evidence="1" key="1">
    <citation type="submission" date="2014-12" db="EMBL/GenBank/DDBJ databases">
        <title>Insight into the proteome of Arion vulgaris.</title>
        <authorList>
            <person name="Aradska J."/>
            <person name="Bulat T."/>
            <person name="Smidak R."/>
            <person name="Sarate P."/>
            <person name="Gangsoo J."/>
            <person name="Sialana F."/>
            <person name="Bilban M."/>
            <person name="Lubec G."/>
        </authorList>
    </citation>
    <scope>NUCLEOTIDE SEQUENCE</scope>
    <source>
        <tissue evidence="1">Skin</tissue>
    </source>
</reference>
<evidence type="ECO:0000313" key="1">
    <source>
        <dbReference type="EMBL" id="CEK56696.1"/>
    </source>
</evidence>
<accession>A0A0B6YLN0</accession>
<protein>
    <submittedName>
        <fullName evidence="1">Uncharacterized protein</fullName>
    </submittedName>
</protein>
<name>A0A0B6YLN0_9EUPU</name>
<feature type="non-terminal residue" evidence="1">
    <location>
        <position position="1"/>
    </location>
</feature>
<organism evidence="1">
    <name type="scientific">Arion vulgaris</name>
    <dbReference type="NCBI Taxonomy" id="1028688"/>
    <lineage>
        <taxon>Eukaryota</taxon>
        <taxon>Metazoa</taxon>
        <taxon>Spiralia</taxon>
        <taxon>Lophotrochozoa</taxon>
        <taxon>Mollusca</taxon>
        <taxon>Gastropoda</taxon>
        <taxon>Heterobranchia</taxon>
        <taxon>Euthyneura</taxon>
        <taxon>Panpulmonata</taxon>
        <taxon>Eupulmonata</taxon>
        <taxon>Stylommatophora</taxon>
        <taxon>Helicina</taxon>
        <taxon>Arionoidea</taxon>
        <taxon>Arionidae</taxon>
        <taxon>Arion</taxon>
    </lineage>
</organism>
<gene>
    <name evidence="1" type="primary">ORF28302</name>
</gene>
<dbReference type="EMBL" id="HACG01009831">
    <property type="protein sequence ID" value="CEK56696.1"/>
    <property type="molecule type" value="Transcribed_RNA"/>
</dbReference>